<reference evidence="2" key="1">
    <citation type="journal article" date="2020" name="Cell">
        <title>Large-Scale Comparative Analyses of Tick Genomes Elucidate Their Genetic Diversity and Vector Capacities.</title>
        <authorList>
            <consortium name="Tick Genome and Microbiome Consortium (TIGMIC)"/>
            <person name="Jia N."/>
            <person name="Wang J."/>
            <person name="Shi W."/>
            <person name="Du L."/>
            <person name="Sun Y."/>
            <person name="Zhan W."/>
            <person name="Jiang J.F."/>
            <person name="Wang Q."/>
            <person name="Zhang B."/>
            <person name="Ji P."/>
            <person name="Bell-Sakyi L."/>
            <person name="Cui X.M."/>
            <person name="Yuan T.T."/>
            <person name="Jiang B.G."/>
            <person name="Yang W.F."/>
            <person name="Lam T.T."/>
            <person name="Chang Q.C."/>
            <person name="Ding S.J."/>
            <person name="Wang X.J."/>
            <person name="Zhu J.G."/>
            <person name="Ruan X.D."/>
            <person name="Zhao L."/>
            <person name="Wei J.T."/>
            <person name="Ye R.Z."/>
            <person name="Que T.C."/>
            <person name="Du C.H."/>
            <person name="Zhou Y.H."/>
            <person name="Cheng J.X."/>
            <person name="Dai P.F."/>
            <person name="Guo W.B."/>
            <person name="Han X.H."/>
            <person name="Huang E.J."/>
            <person name="Li L.F."/>
            <person name="Wei W."/>
            <person name="Gao Y.C."/>
            <person name="Liu J.Z."/>
            <person name="Shao H.Z."/>
            <person name="Wang X."/>
            <person name="Wang C.C."/>
            <person name="Yang T.C."/>
            <person name="Huo Q.B."/>
            <person name="Li W."/>
            <person name="Chen H.Y."/>
            <person name="Chen S.E."/>
            <person name="Zhou L.G."/>
            <person name="Ni X.B."/>
            <person name="Tian J.H."/>
            <person name="Sheng Y."/>
            <person name="Liu T."/>
            <person name="Pan Y.S."/>
            <person name="Xia L.Y."/>
            <person name="Li J."/>
            <person name="Zhao F."/>
            <person name="Cao W.C."/>
        </authorList>
    </citation>
    <scope>NUCLEOTIDE SEQUENCE</scope>
    <source>
        <strain evidence="2">Rmic-2018</strain>
    </source>
</reference>
<dbReference type="Pfam" id="PF10469">
    <property type="entry name" value="AKAP7_NLS"/>
    <property type="match status" value="1"/>
</dbReference>
<keyword evidence="3" id="KW-1185">Reference proteome</keyword>
<evidence type="ECO:0000259" key="1">
    <source>
        <dbReference type="Pfam" id="PF10469"/>
    </source>
</evidence>
<dbReference type="Proteomes" id="UP000821866">
    <property type="component" value="Chromosome 2"/>
</dbReference>
<dbReference type="GO" id="GO:0005634">
    <property type="term" value="C:nucleus"/>
    <property type="evidence" value="ECO:0007669"/>
    <property type="project" value="TreeGrafter"/>
</dbReference>
<comment type="caution">
    <text evidence="2">The sequence shown here is derived from an EMBL/GenBank/DDBJ whole genome shotgun (WGS) entry which is preliminary data.</text>
</comment>
<dbReference type="AlphaFoldDB" id="A0A9J6EHM1"/>
<dbReference type="GO" id="GO:0006307">
    <property type="term" value="P:DNA alkylation repair"/>
    <property type="evidence" value="ECO:0007669"/>
    <property type="project" value="InterPro"/>
</dbReference>
<dbReference type="EMBL" id="JABSTU010000004">
    <property type="protein sequence ID" value="KAH8033520.1"/>
    <property type="molecule type" value="Genomic_DNA"/>
</dbReference>
<name>A0A9J6EHM1_RHIMP</name>
<evidence type="ECO:0000313" key="2">
    <source>
        <dbReference type="EMBL" id="KAH8033520.1"/>
    </source>
</evidence>
<dbReference type="GO" id="GO:0006355">
    <property type="term" value="P:regulation of DNA-templated transcription"/>
    <property type="evidence" value="ECO:0007669"/>
    <property type="project" value="TreeGrafter"/>
</dbReference>
<dbReference type="PANTHER" id="PTHR13360">
    <property type="entry name" value="ACTIVATING SIGNAL COINTEGRATOR 1 COMPLEX SUBUNIT 1"/>
    <property type="match status" value="1"/>
</dbReference>
<dbReference type="InterPro" id="IPR019510">
    <property type="entry name" value="AKAP7-like_phosphoesterase"/>
</dbReference>
<evidence type="ECO:0000313" key="3">
    <source>
        <dbReference type="Proteomes" id="UP000821866"/>
    </source>
</evidence>
<feature type="domain" description="A-kinase anchor protein 7-like phosphoesterase" evidence="1">
    <location>
        <begin position="2"/>
        <end position="101"/>
    </location>
</feature>
<dbReference type="PANTHER" id="PTHR13360:SF1">
    <property type="entry name" value="ACTIVATING SIGNAL COINTEGRATOR 1 COMPLEX SUBUNIT 1"/>
    <property type="match status" value="1"/>
</dbReference>
<organism evidence="2 3">
    <name type="scientific">Rhipicephalus microplus</name>
    <name type="common">Cattle tick</name>
    <name type="synonym">Boophilus microplus</name>
    <dbReference type="NCBI Taxonomy" id="6941"/>
    <lineage>
        <taxon>Eukaryota</taxon>
        <taxon>Metazoa</taxon>
        <taxon>Ecdysozoa</taxon>
        <taxon>Arthropoda</taxon>
        <taxon>Chelicerata</taxon>
        <taxon>Arachnida</taxon>
        <taxon>Acari</taxon>
        <taxon>Parasitiformes</taxon>
        <taxon>Ixodida</taxon>
        <taxon>Ixodoidea</taxon>
        <taxon>Ixodidae</taxon>
        <taxon>Rhipicephalinae</taxon>
        <taxon>Rhipicephalus</taxon>
        <taxon>Boophilus</taxon>
    </lineage>
</organism>
<dbReference type="InterPro" id="IPR009210">
    <property type="entry name" value="ASCC1"/>
</dbReference>
<protein>
    <recommendedName>
        <fullName evidence="1">A-kinase anchor protein 7-like phosphoesterase domain-containing protein</fullName>
    </recommendedName>
</protein>
<reference evidence="2" key="2">
    <citation type="submission" date="2021-09" db="EMBL/GenBank/DDBJ databases">
        <authorList>
            <person name="Jia N."/>
            <person name="Wang J."/>
            <person name="Shi W."/>
            <person name="Du L."/>
            <person name="Sun Y."/>
            <person name="Zhan W."/>
            <person name="Jiang J."/>
            <person name="Wang Q."/>
            <person name="Zhang B."/>
            <person name="Ji P."/>
            <person name="Sakyi L.B."/>
            <person name="Cui X."/>
            <person name="Yuan T."/>
            <person name="Jiang B."/>
            <person name="Yang W."/>
            <person name="Lam T.T.-Y."/>
            <person name="Chang Q."/>
            <person name="Ding S."/>
            <person name="Wang X."/>
            <person name="Zhu J."/>
            <person name="Ruan X."/>
            <person name="Zhao L."/>
            <person name="Wei J."/>
            <person name="Que T."/>
            <person name="Du C."/>
            <person name="Cheng J."/>
            <person name="Dai P."/>
            <person name="Han X."/>
            <person name="Huang E."/>
            <person name="Gao Y."/>
            <person name="Liu J."/>
            <person name="Shao H."/>
            <person name="Ye R."/>
            <person name="Li L."/>
            <person name="Wei W."/>
            <person name="Wang X."/>
            <person name="Wang C."/>
            <person name="Huo Q."/>
            <person name="Li W."/>
            <person name="Guo W."/>
            <person name="Chen H."/>
            <person name="Chen S."/>
            <person name="Zhou L."/>
            <person name="Zhou L."/>
            <person name="Ni X."/>
            <person name="Tian J."/>
            <person name="Zhou Y."/>
            <person name="Sheng Y."/>
            <person name="Liu T."/>
            <person name="Pan Y."/>
            <person name="Xia L."/>
            <person name="Li J."/>
            <person name="Zhao F."/>
            <person name="Cao W."/>
        </authorList>
    </citation>
    <scope>NUCLEOTIDE SEQUENCE</scope>
    <source>
        <strain evidence="2">Rmic-2018</strain>
        <tissue evidence="2">Larvae</tissue>
    </source>
</reference>
<sequence length="110" mass="12978">MAQRFLDSGFMLRQQERGYGPEHVKLHMTIMNTRLREKRFAVVNTTLPPTRKPRNSFDARTIMKHNHDFSFGRVHNPSINVVDPNNCEKDRFYKKIAKLALPKLLQTQQQ</sequence>
<dbReference type="Gene3D" id="3.90.1140.10">
    <property type="entry name" value="Cyclic phosphodiesterase"/>
    <property type="match status" value="1"/>
</dbReference>
<proteinExistence type="predicted"/>
<gene>
    <name evidence="2" type="ORF">HPB51_013504</name>
</gene>
<accession>A0A9J6EHM1</accession>